<keyword evidence="1" id="KW-1133">Transmembrane helix</keyword>
<dbReference type="PANTHER" id="PTHR23028">
    <property type="entry name" value="ACETYLTRANSFERASE"/>
    <property type="match status" value="1"/>
</dbReference>
<sequence>MNVTSDDMNITSDDMNITSDDTGDSGYEYHVCYYLWCGEANQEIIFTVCVWLLVLATFWLGPLYQYLMGLYGDFVGSLRGNDNDSGGALQIEISTYQGYSSLADTSKSTFDAPTPQPDRKAVRLDAIGVARILASVHIVLGHMLNKNIYKNGEKLLFLTDGVPNLGWGFTWVPWFFMLSGFILTYARLNSSEPGQCDPPLKFLWKRLASIFPIYAMTLCITASLVVIHNEQTYRTYHVHFYYSEEYASHYYSHFPDRWILCLQSFLLHSFVPQSLEQTFDMHSWFLSALILYWLGFKFVYLRMREASFHVTCGMLIALAAIPWGSVMIPPIIGEDQDWYRYHTYFGTDPLDIWVLILKFHPLCYIHVFVFGMFLARLLLLINTVRDTIPRALQLMCDYGAVLGYSVILSLFAIFTPGDVYGKISWRLSVLMPFQGLILLGLSLNKDPLSKLFQRAPAVVGEASFVQYMIQFEIYQIWMVRPIDAPYLWFLLSLFGIAVLLTVWVQKPAIKLWLQNPGYTYAAPFVLLATLLTLREISDSNF</sequence>
<evidence type="ECO:0000313" key="4">
    <source>
        <dbReference type="Proteomes" id="UP001190700"/>
    </source>
</evidence>
<organism evidence="3 4">
    <name type="scientific">Cymbomonas tetramitiformis</name>
    <dbReference type="NCBI Taxonomy" id="36881"/>
    <lineage>
        <taxon>Eukaryota</taxon>
        <taxon>Viridiplantae</taxon>
        <taxon>Chlorophyta</taxon>
        <taxon>Pyramimonadophyceae</taxon>
        <taxon>Pyramimonadales</taxon>
        <taxon>Pyramimonadaceae</taxon>
        <taxon>Cymbomonas</taxon>
    </lineage>
</organism>
<dbReference type="InterPro" id="IPR050879">
    <property type="entry name" value="Acyltransferase_3"/>
</dbReference>
<dbReference type="Proteomes" id="UP001190700">
    <property type="component" value="Unassembled WGS sequence"/>
</dbReference>
<evidence type="ECO:0000259" key="2">
    <source>
        <dbReference type="Pfam" id="PF01757"/>
    </source>
</evidence>
<keyword evidence="4" id="KW-1185">Reference proteome</keyword>
<gene>
    <name evidence="3" type="ORF">CYMTET_31793</name>
</gene>
<dbReference type="AlphaFoldDB" id="A0AAE0FGL6"/>
<proteinExistence type="predicted"/>
<feature type="transmembrane region" description="Helical" evidence="1">
    <location>
        <begin position="486"/>
        <end position="505"/>
    </location>
</feature>
<feature type="transmembrane region" description="Helical" evidence="1">
    <location>
        <begin position="207"/>
        <end position="227"/>
    </location>
</feature>
<dbReference type="GO" id="GO:0016747">
    <property type="term" value="F:acyltransferase activity, transferring groups other than amino-acyl groups"/>
    <property type="evidence" value="ECO:0007669"/>
    <property type="project" value="InterPro"/>
</dbReference>
<feature type="transmembrane region" description="Helical" evidence="1">
    <location>
        <begin position="352"/>
        <end position="379"/>
    </location>
</feature>
<name>A0AAE0FGL6_9CHLO</name>
<dbReference type="Pfam" id="PF01757">
    <property type="entry name" value="Acyl_transf_3"/>
    <property type="match status" value="1"/>
</dbReference>
<evidence type="ECO:0000256" key="1">
    <source>
        <dbReference type="SAM" id="Phobius"/>
    </source>
</evidence>
<keyword evidence="1" id="KW-0812">Transmembrane</keyword>
<comment type="caution">
    <text evidence="3">The sequence shown here is derived from an EMBL/GenBank/DDBJ whole genome shotgun (WGS) entry which is preliminary data.</text>
</comment>
<feature type="transmembrane region" description="Helical" evidence="1">
    <location>
        <begin position="391"/>
        <end position="413"/>
    </location>
</feature>
<dbReference type="EMBL" id="LGRX02018946">
    <property type="protein sequence ID" value="KAK3259199.1"/>
    <property type="molecule type" value="Genomic_DNA"/>
</dbReference>
<feature type="transmembrane region" description="Helical" evidence="1">
    <location>
        <begin position="517"/>
        <end position="533"/>
    </location>
</feature>
<feature type="domain" description="Acyltransferase 3" evidence="2">
    <location>
        <begin position="126"/>
        <end position="504"/>
    </location>
</feature>
<feature type="transmembrane region" description="Helical" evidence="1">
    <location>
        <begin position="281"/>
        <end position="300"/>
    </location>
</feature>
<protein>
    <recommendedName>
        <fullName evidence="2">Acyltransferase 3 domain-containing protein</fullName>
    </recommendedName>
</protein>
<accession>A0AAE0FGL6</accession>
<feature type="transmembrane region" description="Helical" evidence="1">
    <location>
        <begin position="165"/>
        <end position="186"/>
    </location>
</feature>
<reference evidence="3 4" key="1">
    <citation type="journal article" date="2015" name="Genome Biol. Evol.">
        <title>Comparative Genomics of a Bacterivorous Green Alga Reveals Evolutionary Causalities and Consequences of Phago-Mixotrophic Mode of Nutrition.</title>
        <authorList>
            <person name="Burns J.A."/>
            <person name="Paasch A."/>
            <person name="Narechania A."/>
            <person name="Kim E."/>
        </authorList>
    </citation>
    <scope>NUCLEOTIDE SEQUENCE [LARGE SCALE GENOMIC DNA]</scope>
    <source>
        <strain evidence="3 4">PLY_AMNH</strain>
    </source>
</reference>
<dbReference type="InterPro" id="IPR002656">
    <property type="entry name" value="Acyl_transf_3_dom"/>
</dbReference>
<keyword evidence="1" id="KW-0472">Membrane</keyword>
<feature type="transmembrane region" description="Helical" evidence="1">
    <location>
        <begin position="44"/>
        <end position="64"/>
    </location>
</feature>
<feature type="transmembrane region" description="Helical" evidence="1">
    <location>
        <begin position="312"/>
        <end position="332"/>
    </location>
</feature>
<evidence type="ECO:0000313" key="3">
    <source>
        <dbReference type="EMBL" id="KAK3259199.1"/>
    </source>
</evidence>